<sequence length="239" mass="27789">TCLQRNVFKHISKIALSILKKQFSGGINSSNLLYIQLNLYRNKENPFDDLYMKNMNNFINWWTSLELKKGEDPIRKLAFKIHAIVSHNAICKRIFSVLGWFIGKRRTKISSNRLQSMIQMHSYLVTNAKTELRFLNNRITIEELDKTFNQVTIAMNSNSDLFNYNELDINVTLKNHEIVDLEGINNNNLEISDFIDLSANLLADNNNSNDQDFEEENVIIDHGNPNFDIDELINSFENI</sequence>
<organism evidence="1 2">
    <name type="scientific">Funneliformis geosporum</name>
    <dbReference type="NCBI Taxonomy" id="1117311"/>
    <lineage>
        <taxon>Eukaryota</taxon>
        <taxon>Fungi</taxon>
        <taxon>Fungi incertae sedis</taxon>
        <taxon>Mucoromycota</taxon>
        <taxon>Glomeromycotina</taxon>
        <taxon>Glomeromycetes</taxon>
        <taxon>Glomerales</taxon>
        <taxon>Glomeraceae</taxon>
        <taxon>Funneliformis</taxon>
    </lineage>
</organism>
<accession>A0A9W4T591</accession>
<keyword evidence="2" id="KW-1185">Reference proteome</keyword>
<gene>
    <name evidence="1" type="ORF">FWILDA_LOCUS16750</name>
</gene>
<evidence type="ECO:0000313" key="1">
    <source>
        <dbReference type="EMBL" id="CAI2194786.1"/>
    </source>
</evidence>
<dbReference type="AlphaFoldDB" id="A0A9W4T591"/>
<feature type="non-terminal residue" evidence="1">
    <location>
        <position position="1"/>
    </location>
</feature>
<dbReference type="EMBL" id="CAMKVN010011422">
    <property type="protein sequence ID" value="CAI2194786.1"/>
    <property type="molecule type" value="Genomic_DNA"/>
</dbReference>
<reference evidence="1" key="1">
    <citation type="submission" date="2022-08" db="EMBL/GenBank/DDBJ databases">
        <authorList>
            <person name="Kallberg Y."/>
            <person name="Tangrot J."/>
            <person name="Rosling A."/>
        </authorList>
    </citation>
    <scope>NUCLEOTIDE SEQUENCE</scope>
    <source>
        <strain evidence="1">Wild A</strain>
    </source>
</reference>
<dbReference type="Proteomes" id="UP001153678">
    <property type="component" value="Unassembled WGS sequence"/>
</dbReference>
<dbReference type="OrthoDB" id="2403728at2759"/>
<proteinExistence type="predicted"/>
<comment type="caution">
    <text evidence="1">The sequence shown here is derived from an EMBL/GenBank/DDBJ whole genome shotgun (WGS) entry which is preliminary data.</text>
</comment>
<name>A0A9W4T591_9GLOM</name>
<evidence type="ECO:0000313" key="2">
    <source>
        <dbReference type="Proteomes" id="UP001153678"/>
    </source>
</evidence>
<protein>
    <submittedName>
        <fullName evidence="1">18736_t:CDS:1</fullName>
    </submittedName>
</protein>